<feature type="domain" description="ABM" evidence="1">
    <location>
        <begin position="1"/>
        <end position="69"/>
    </location>
</feature>
<name>A0A7H0FUN7_9GAMM</name>
<evidence type="ECO:0000259" key="1">
    <source>
        <dbReference type="Pfam" id="PF03992"/>
    </source>
</evidence>
<dbReference type="InterPro" id="IPR011008">
    <property type="entry name" value="Dimeric_a/b-barrel"/>
</dbReference>
<dbReference type="Pfam" id="PF03992">
    <property type="entry name" value="ABM"/>
    <property type="match status" value="1"/>
</dbReference>
<dbReference type="GO" id="GO:0004497">
    <property type="term" value="F:monooxygenase activity"/>
    <property type="evidence" value="ECO:0007669"/>
    <property type="project" value="UniProtKB-KW"/>
</dbReference>
<keyword evidence="2" id="KW-0560">Oxidoreductase</keyword>
<dbReference type="InterPro" id="IPR007138">
    <property type="entry name" value="ABM_dom"/>
</dbReference>
<evidence type="ECO:0000313" key="3">
    <source>
        <dbReference type="Proteomes" id="UP000516018"/>
    </source>
</evidence>
<keyword evidence="2" id="KW-0503">Monooxygenase</keyword>
<gene>
    <name evidence="2" type="ORF">H8B22_09530</name>
</gene>
<dbReference type="Proteomes" id="UP000516018">
    <property type="component" value="Chromosome"/>
</dbReference>
<organism evidence="2 3">
    <name type="scientific">Agrilutibacter terrestris</name>
    <dbReference type="NCBI Taxonomy" id="2865112"/>
    <lineage>
        <taxon>Bacteria</taxon>
        <taxon>Pseudomonadati</taxon>
        <taxon>Pseudomonadota</taxon>
        <taxon>Gammaproteobacteria</taxon>
        <taxon>Lysobacterales</taxon>
        <taxon>Lysobacteraceae</taxon>
        <taxon>Agrilutibacter</taxon>
    </lineage>
</organism>
<dbReference type="AlphaFoldDB" id="A0A7H0FUN7"/>
<dbReference type="Gene3D" id="3.30.70.100">
    <property type="match status" value="1"/>
</dbReference>
<keyword evidence="3" id="KW-1185">Reference proteome</keyword>
<sequence>MFAVIWEYEVRAGAEAEFAALYGRDGAWVALFRRHDGYVDTELWRDADTPDRFVTIDRWTSATAYAAFITTAQPDYAQIDARGDALTLTERCLGRYTAA</sequence>
<reference evidence="2 3" key="1">
    <citation type="submission" date="2020-08" db="EMBL/GenBank/DDBJ databases">
        <title>Lysobacter sp. II4 sp. nov., isolated from soil.</title>
        <authorList>
            <person name="Woo C.Y."/>
            <person name="Kim J."/>
        </authorList>
    </citation>
    <scope>NUCLEOTIDE SEQUENCE [LARGE SCALE GENOMIC DNA]</scope>
    <source>
        <strain evidence="2 3">II4</strain>
    </source>
</reference>
<proteinExistence type="predicted"/>
<protein>
    <submittedName>
        <fullName evidence="2">Antibiotic biosynthesis monooxygenase</fullName>
    </submittedName>
</protein>
<accession>A0A7H0FUN7</accession>
<dbReference type="KEGG" id="lsx:H8B22_09530"/>
<dbReference type="RefSeq" id="WP_187711199.1">
    <property type="nucleotide sequence ID" value="NZ_CP060820.1"/>
</dbReference>
<evidence type="ECO:0000313" key="2">
    <source>
        <dbReference type="EMBL" id="QNP39753.1"/>
    </source>
</evidence>
<dbReference type="EMBL" id="CP060820">
    <property type="protein sequence ID" value="QNP39753.1"/>
    <property type="molecule type" value="Genomic_DNA"/>
</dbReference>
<dbReference type="SUPFAM" id="SSF54909">
    <property type="entry name" value="Dimeric alpha+beta barrel"/>
    <property type="match status" value="1"/>
</dbReference>